<organism evidence="1 2">
    <name type="scientific">Photorhabdus luminescens subsp. sonorensis</name>
    <dbReference type="NCBI Taxonomy" id="1173677"/>
    <lineage>
        <taxon>Bacteria</taxon>
        <taxon>Pseudomonadati</taxon>
        <taxon>Pseudomonadota</taxon>
        <taxon>Gammaproteobacteria</taxon>
        <taxon>Enterobacterales</taxon>
        <taxon>Morganellaceae</taxon>
        <taxon>Photorhabdus</taxon>
    </lineage>
</organism>
<proteinExistence type="predicted"/>
<dbReference type="Proteomes" id="UP000307592">
    <property type="component" value="Unassembled WGS sequence"/>
</dbReference>
<name>A0A5C4RKT1_PHOLU</name>
<comment type="caution">
    <text evidence="1">The sequence shown here is derived from an EMBL/GenBank/DDBJ whole genome shotgun (WGS) entry which is preliminary data.</text>
</comment>
<evidence type="ECO:0000313" key="1">
    <source>
        <dbReference type="EMBL" id="TNH44409.1"/>
    </source>
</evidence>
<gene>
    <name evidence="1" type="ORF">EP164_05610</name>
</gene>
<accession>A0A5C4RKT1</accession>
<dbReference type="AlphaFoldDB" id="A0A5C4RKT1"/>
<dbReference type="EMBL" id="SBIJ01000006">
    <property type="protein sequence ID" value="TNH44409.1"/>
    <property type="molecule type" value="Genomic_DNA"/>
</dbReference>
<protein>
    <submittedName>
        <fullName evidence="1">Uncharacterized protein</fullName>
    </submittedName>
</protein>
<sequence>MPPRCILKSIGYTLFAGRYYSGVYNIDTSSVDIYSITLSRDGTTYSTSISFGIDEIPTLDTDNIFVKLVGS</sequence>
<reference evidence="1 2" key="1">
    <citation type="submission" date="2019-01" db="EMBL/GenBank/DDBJ databases">
        <title>Draft genome assembly of Photorhabdus luminescens subsp. sonorensis Caborca.</title>
        <authorList>
            <person name="Duong D.A."/>
            <person name="Espinosa-Artiles P."/>
            <person name="Orozco R.A."/>
            <person name="Molnar I."/>
            <person name="Stock P."/>
        </authorList>
    </citation>
    <scope>NUCLEOTIDE SEQUENCE [LARGE SCALE GENOMIC DNA]</scope>
    <source>
        <strain evidence="1 2">Caborca</strain>
    </source>
</reference>
<evidence type="ECO:0000313" key="2">
    <source>
        <dbReference type="Proteomes" id="UP000307592"/>
    </source>
</evidence>